<keyword evidence="2" id="KW-1185">Reference proteome</keyword>
<sequence>MGEEGTRMRVTCRDCAFEKVVSVGDERPADVLIDHGQRTGHTLCIERIAD</sequence>
<dbReference type="AlphaFoldDB" id="A0ABD5Q5N0"/>
<name>A0ABD5Q5N0_9EURY</name>
<gene>
    <name evidence="1" type="ORF">ACFO9K_13350</name>
</gene>
<organism evidence="1 2">
    <name type="scientific">Halorussus aquaticus</name>
    <dbReference type="NCBI Taxonomy" id="2953748"/>
    <lineage>
        <taxon>Archaea</taxon>
        <taxon>Methanobacteriati</taxon>
        <taxon>Methanobacteriota</taxon>
        <taxon>Stenosarchaea group</taxon>
        <taxon>Halobacteria</taxon>
        <taxon>Halobacteriales</taxon>
        <taxon>Haladaptataceae</taxon>
        <taxon>Halorussus</taxon>
    </lineage>
</organism>
<evidence type="ECO:0000313" key="1">
    <source>
        <dbReference type="EMBL" id="MFC4825244.1"/>
    </source>
</evidence>
<protein>
    <submittedName>
        <fullName evidence="1">Uncharacterized protein</fullName>
    </submittedName>
</protein>
<comment type="caution">
    <text evidence="1">The sequence shown here is derived from an EMBL/GenBank/DDBJ whole genome shotgun (WGS) entry which is preliminary data.</text>
</comment>
<dbReference type="Proteomes" id="UP001595945">
    <property type="component" value="Unassembled WGS sequence"/>
</dbReference>
<evidence type="ECO:0000313" key="2">
    <source>
        <dbReference type="Proteomes" id="UP001595945"/>
    </source>
</evidence>
<dbReference type="EMBL" id="JBHSHT010000002">
    <property type="protein sequence ID" value="MFC4825244.1"/>
    <property type="molecule type" value="Genomic_DNA"/>
</dbReference>
<reference evidence="1 2" key="1">
    <citation type="journal article" date="2019" name="Int. J. Syst. Evol. Microbiol.">
        <title>The Global Catalogue of Microorganisms (GCM) 10K type strain sequencing project: providing services to taxonomists for standard genome sequencing and annotation.</title>
        <authorList>
            <consortium name="The Broad Institute Genomics Platform"/>
            <consortium name="The Broad Institute Genome Sequencing Center for Infectious Disease"/>
            <person name="Wu L."/>
            <person name="Ma J."/>
        </authorList>
    </citation>
    <scope>NUCLEOTIDE SEQUENCE [LARGE SCALE GENOMIC DNA]</scope>
    <source>
        <strain evidence="1 2">XZYJ18</strain>
    </source>
</reference>
<proteinExistence type="predicted"/>
<dbReference type="GeneID" id="73044045"/>
<dbReference type="RefSeq" id="WP_254269063.1">
    <property type="nucleotide sequence ID" value="NZ_CP100400.1"/>
</dbReference>
<accession>A0ABD5Q5N0</accession>